<evidence type="ECO:0000256" key="2">
    <source>
        <dbReference type="ARBA" id="ARBA00022723"/>
    </source>
</evidence>
<dbReference type="InterPro" id="IPR054722">
    <property type="entry name" value="PolX-like_BBD"/>
</dbReference>
<dbReference type="PROSITE" id="PS50994">
    <property type="entry name" value="INTEGRASE"/>
    <property type="match status" value="1"/>
</dbReference>
<dbReference type="PANTHER" id="PTHR42648:SF32">
    <property type="entry name" value="RIBONUCLEASE H-LIKE DOMAIN, GAG-PRE-INTEGRASE DOMAIN PROTEIN-RELATED"/>
    <property type="match status" value="1"/>
</dbReference>
<feature type="region of interest" description="Disordered" evidence="5">
    <location>
        <begin position="385"/>
        <end position="456"/>
    </location>
</feature>
<dbReference type="InterPro" id="IPR012337">
    <property type="entry name" value="RNaseH-like_sf"/>
</dbReference>
<accession>A0ABQ5HWQ2</accession>
<dbReference type="Pfam" id="PF25597">
    <property type="entry name" value="SH3_retrovirus"/>
    <property type="match status" value="1"/>
</dbReference>
<dbReference type="Pfam" id="PF14223">
    <property type="entry name" value="Retrotran_gag_2"/>
    <property type="match status" value="1"/>
</dbReference>
<dbReference type="SUPFAM" id="SSF56672">
    <property type="entry name" value="DNA/RNA polymerases"/>
    <property type="match status" value="1"/>
</dbReference>
<evidence type="ECO:0000313" key="7">
    <source>
        <dbReference type="EMBL" id="GJT92275.1"/>
    </source>
</evidence>
<feature type="compositionally biased region" description="Polar residues" evidence="5">
    <location>
        <begin position="965"/>
        <end position="977"/>
    </location>
</feature>
<dbReference type="SUPFAM" id="SSF53098">
    <property type="entry name" value="Ribonuclease H-like"/>
    <property type="match status" value="1"/>
</dbReference>
<dbReference type="EMBL" id="BQNB010020093">
    <property type="protein sequence ID" value="GJT92275.1"/>
    <property type="molecule type" value="Genomic_DNA"/>
</dbReference>
<feature type="compositionally biased region" description="Basic and acidic residues" evidence="5">
    <location>
        <begin position="398"/>
        <end position="408"/>
    </location>
</feature>
<feature type="region of interest" description="Disordered" evidence="5">
    <location>
        <begin position="335"/>
        <end position="357"/>
    </location>
</feature>
<evidence type="ECO:0000256" key="1">
    <source>
        <dbReference type="ARBA" id="ARBA00022670"/>
    </source>
</evidence>
<evidence type="ECO:0000259" key="6">
    <source>
        <dbReference type="PROSITE" id="PS50994"/>
    </source>
</evidence>
<evidence type="ECO:0000313" key="8">
    <source>
        <dbReference type="Proteomes" id="UP001151760"/>
    </source>
</evidence>
<keyword evidence="8" id="KW-1185">Reference proteome</keyword>
<feature type="compositionally biased region" description="Basic and acidic residues" evidence="5">
    <location>
        <begin position="9"/>
        <end position="24"/>
    </location>
</feature>
<feature type="domain" description="Integrase catalytic" evidence="6">
    <location>
        <begin position="648"/>
        <end position="809"/>
    </location>
</feature>
<keyword evidence="3" id="KW-0064">Aspartyl protease</keyword>
<gene>
    <name evidence="7" type="ORF">Tco_1081120</name>
</gene>
<feature type="compositionally biased region" description="Polar residues" evidence="5">
    <location>
        <begin position="858"/>
        <end position="879"/>
    </location>
</feature>
<dbReference type="InterPro" id="IPR057670">
    <property type="entry name" value="SH3_retrovirus"/>
</dbReference>
<feature type="region of interest" description="Disordered" evidence="5">
    <location>
        <begin position="963"/>
        <end position="992"/>
    </location>
</feature>
<dbReference type="Proteomes" id="UP001151760">
    <property type="component" value="Unassembled WGS sequence"/>
</dbReference>
<evidence type="ECO:0000256" key="4">
    <source>
        <dbReference type="ARBA" id="ARBA00022801"/>
    </source>
</evidence>
<protein>
    <submittedName>
        <fullName evidence="7">Ribonuclease H-like domain-containing protein</fullName>
    </submittedName>
</protein>
<reference evidence="7" key="2">
    <citation type="submission" date="2022-01" db="EMBL/GenBank/DDBJ databases">
        <authorList>
            <person name="Yamashiro T."/>
            <person name="Shiraishi A."/>
            <person name="Satake H."/>
            <person name="Nakayama K."/>
        </authorList>
    </citation>
    <scope>NUCLEOTIDE SEQUENCE</scope>
</reference>
<dbReference type="InterPro" id="IPR039537">
    <property type="entry name" value="Retrotran_Ty1/copia-like"/>
</dbReference>
<dbReference type="PANTHER" id="PTHR42648">
    <property type="entry name" value="TRANSPOSASE, PUTATIVE-RELATED"/>
    <property type="match status" value="1"/>
</dbReference>
<keyword evidence="1" id="KW-0645">Protease</keyword>
<comment type="caution">
    <text evidence="7">The sequence shown here is derived from an EMBL/GenBank/DDBJ whole genome shotgun (WGS) entry which is preliminary data.</text>
</comment>
<feature type="region of interest" description="Disordered" evidence="5">
    <location>
        <begin position="1"/>
        <end position="42"/>
    </location>
</feature>
<sequence length="1257" mass="142204">MSQPANDDFSQHLSDDEASYHEDASENGTATNKPKQQQQLIPTTTTISNIKLPILKKEEYDIWAIEIEHYLEYIDNDVWMVIQNGNSKKRISTGKDGVVRVLPPVSAISWNGRCKKIWEAIRTRFGGNANSKKMQKAVLKQQFEAFTISSSEGLEKGYDRFQQQLLQLEAHGAEVSIEDANHKFLRSLPPAWSNLAMTMKTKPDVDTLSIDDLYNNLKVFEKELTSTTKSSVSAQNVAFVSHSKSSTNKVKSGHTGAYITYTPSTSSNNIPEREVSAGFADEVIYSLFAKQSEDLDLFHEDLEPIDDMDIEEMDINWQITMIVIRMKKECLSKETNDGKKRDSFYQDQGARKKEQNQNCLLTMDDGVVNWRENTKEEVETNHALMAISSNNEGPQKPKISDSDDKSNEHSTCQSNDSEGSFGNPSEHSSESESESISVPNEMSTSKFVTTNEKVVSESKEVKPSCATHHLIKDCNFYEKKMEREVELKNQMVFNTGNGVAKPVWNNANRVNHANQFVPRPVQLNVVRSNVNTGRANVNSVKSNVNSVRHNVNSVRTNVNTGRSKQPVTQTVLVLEIGALLLRPQQDHPLKNMEDRGIFDSGCSGHMTGNKDHLDDFEECKGGSVTFGGSKGYITGKGRIRVGNHKVLFTETECLVVSPDFKMPDENQLLLKVPRQHNMYSFDMKTHSLTKEYACLIAKATSDESKLWHRRVKIIRSDNGTEFKNRDMLEFCGNKGIKQEYSNARTLQQNGVAERMNRTLINAARTMLAVSLLPTTFWAEVVSTACYIFNRCDEGFLVGYSLNRKAFRVYNLVTKKVEVNLHVKFFEEKPNVKGVGYRWMFDIDYLTDSMNYIPVSLENQTNPNAGTSEVTTSAGTLQTPNANASEEEDEAEDLIIVPTVVMQVGPRKSTTSSKAQESLTELQNLKTQEKEAYSTGISKDTPEILAFRRELDDLAQKHLRKVPKNKATSTNLVNSSSGIDDAQPADQDDSDMPELTIFNKPQQGIFDEASYDDEGMVHDFNNLPTESSVQTRSRVHQHSEAHALEEPKKISEALYKMTVGLKLCKRSYYSLGCNRQEEGIDHDEVFAHVARIEAIRLFLAFASFMGFIVYQMDVKSAFLYGTIDEEVYVSQPPGFVDPDHPKKVYKVVKALYGLHQAPRAWYATLSTFLKEHGYRRGTIDKTLFIKKDKKDIMLVQVYVDDIIFGSTRKSWCDEFEALMKGKFQMSSMGELIFFLGLQAVQRRWKFLFYRSTSMLQDM</sequence>
<keyword evidence="2" id="KW-0479">Metal-binding</keyword>
<feature type="compositionally biased region" description="Polar residues" evidence="5">
    <location>
        <begin position="409"/>
        <end position="423"/>
    </location>
</feature>
<dbReference type="InterPro" id="IPR036397">
    <property type="entry name" value="RNaseH_sf"/>
</dbReference>
<proteinExistence type="predicted"/>
<keyword evidence="4" id="KW-0378">Hydrolase</keyword>
<feature type="region of interest" description="Disordered" evidence="5">
    <location>
        <begin position="858"/>
        <end position="880"/>
    </location>
</feature>
<dbReference type="Pfam" id="PF22936">
    <property type="entry name" value="Pol_BBD"/>
    <property type="match status" value="1"/>
</dbReference>
<feature type="compositionally biased region" description="Low complexity" evidence="5">
    <location>
        <begin position="33"/>
        <end position="42"/>
    </location>
</feature>
<dbReference type="Gene3D" id="3.30.420.10">
    <property type="entry name" value="Ribonuclease H-like superfamily/Ribonuclease H"/>
    <property type="match status" value="1"/>
</dbReference>
<feature type="compositionally biased region" description="Basic and acidic residues" evidence="5">
    <location>
        <begin position="335"/>
        <end position="355"/>
    </location>
</feature>
<reference evidence="7" key="1">
    <citation type="journal article" date="2022" name="Int. J. Mol. Sci.">
        <title>Draft Genome of Tanacetum Coccineum: Genomic Comparison of Closely Related Tanacetum-Family Plants.</title>
        <authorList>
            <person name="Yamashiro T."/>
            <person name="Shiraishi A."/>
            <person name="Nakayama K."/>
            <person name="Satake H."/>
        </authorList>
    </citation>
    <scope>NUCLEOTIDE SEQUENCE</scope>
</reference>
<dbReference type="InterPro" id="IPR043502">
    <property type="entry name" value="DNA/RNA_pol_sf"/>
</dbReference>
<feature type="compositionally biased region" description="Polar residues" evidence="5">
    <location>
        <begin position="438"/>
        <end position="453"/>
    </location>
</feature>
<organism evidence="7 8">
    <name type="scientific">Tanacetum coccineum</name>
    <dbReference type="NCBI Taxonomy" id="301880"/>
    <lineage>
        <taxon>Eukaryota</taxon>
        <taxon>Viridiplantae</taxon>
        <taxon>Streptophyta</taxon>
        <taxon>Embryophyta</taxon>
        <taxon>Tracheophyta</taxon>
        <taxon>Spermatophyta</taxon>
        <taxon>Magnoliopsida</taxon>
        <taxon>eudicotyledons</taxon>
        <taxon>Gunneridae</taxon>
        <taxon>Pentapetalae</taxon>
        <taxon>asterids</taxon>
        <taxon>campanulids</taxon>
        <taxon>Asterales</taxon>
        <taxon>Asteraceae</taxon>
        <taxon>Asteroideae</taxon>
        <taxon>Anthemideae</taxon>
        <taxon>Anthemidinae</taxon>
        <taxon>Tanacetum</taxon>
    </lineage>
</organism>
<dbReference type="Pfam" id="PF07727">
    <property type="entry name" value="RVT_2"/>
    <property type="match status" value="1"/>
</dbReference>
<evidence type="ECO:0000256" key="3">
    <source>
        <dbReference type="ARBA" id="ARBA00022750"/>
    </source>
</evidence>
<dbReference type="InterPro" id="IPR013103">
    <property type="entry name" value="RVT_2"/>
</dbReference>
<name>A0ABQ5HWQ2_9ASTR</name>
<evidence type="ECO:0000256" key="5">
    <source>
        <dbReference type="SAM" id="MobiDB-lite"/>
    </source>
</evidence>
<dbReference type="InterPro" id="IPR001584">
    <property type="entry name" value="Integrase_cat-core"/>
</dbReference>